<dbReference type="SUPFAM" id="SSF52768">
    <property type="entry name" value="Arginase/deacetylase"/>
    <property type="match status" value="1"/>
</dbReference>
<evidence type="ECO:0000256" key="5">
    <source>
        <dbReference type="RuleBase" id="RU003684"/>
    </source>
</evidence>
<comment type="caution">
    <text evidence="6">The sequence shown here is derived from an EMBL/GenBank/DDBJ whole genome shotgun (WGS) entry which is preliminary data.</text>
</comment>
<dbReference type="GO" id="GO:0046872">
    <property type="term" value="F:metal ion binding"/>
    <property type="evidence" value="ECO:0007669"/>
    <property type="project" value="UniProtKB-KW"/>
</dbReference>
<dbReference type="PANTHER" id="PTHR11358">
    <property type="entry name" value="ARGINASE/AGMATINASE"/>
    <property type="match status" value="1"/>
</dbReference>
<evidence type="ECO:0000313" key="6">
    <source>
        <dbReference type="EMBL" id="OQR91793.1"/>
    </source>
</evidence>
<comment type="cofactor">
    <cofactor evidence="4">
        <name>Mn(2+)</name>
        <dbReference type="ChEBI" id="CHEBI:29035"/>
    </cofactor>
    <text evidence="4">Binds 2 manganese ions per subunit.</text>
</comment>
<dbReference type="InterPro" id="IPR023696">
    <property type="entry name" value="Ureohydrolase_dom_sf"/>
</dbReference>
<reference evidence="6 7" key="1">
    <citation type="journal article" date="2014" name="Genome Biol. Evol.">
        <title>The secreted proteins of Achlya hypogyna and Thraustotheca clavata identify the ancestral oomycete secretome and reveal gene acquisitions by horizontal gene transfer.</title>
        <authorList>
            <person name="Misner I."/>
            <person name="Blouin N."/>
            <person name="Leonard G."/>
            <person name="Richards T.A."/>
            <person name="Lane C.E."/>
        </authorList>
    </citation>
    <scope>NUCLEOTIDE SEQUENCE [LARGE SCALE GENOMIC DNA]</scope>
    <source>
        <strain evidence="6 7">ATCC 48635</strain>
    </source>
</reference>
<accession>A0A1V9Z1H4</accession>
<keyword evidence="4" id="KW-0464">Manganese</keyword>
<feature type="binding site" evidence="4">
    <location>
        <position position="123"/>
    </location>
    <ligand>
        <name>Mn(2+)</name>
        <dbReference type="ChEBI" id="CHEBI:29035"/>
        <label>1</label>
    </ligand>
</feature>
<organism evidence="6 7">
    <name type="scientific">Achlya hypogyna</name>
    <name type="common">Oomycete</name>
    <name type="synonym">Protoachlya hypogyna</name>
    <dbReference type="NCBI Taxonomy" id="1202772"/>
    <lineage>
        <taxon>Eukaryota</taxon>
        <taxon>Sar</taxon>
        <taxon>Stramenopiles</taxon>
        <taxon>Oomycota</taxon>
        <taxon>Saprolegniomycetes</taxon>
        <taxon>Saprolegniales</taxon>
        <taxon>Achlyaceae</taxon>
        <taxon>Achlya</taxon>
    </lineage>
</organism>
<feature type="binding site" evidence="4">
    <location>
        <position position="151"/>
    </location>
    <ligand>
        <name>Mn(2+)</name>
        <dbReference type="ChEBI" id="CHEBI:29035"/>
        <label>1</label>
    </ligand>
</feature>
<dbReference type="PROSITE" id="PS51409">
    <property type="entry name" value="ARGINASE_2"/>
    <property type="match status" value="1"/>
</dbReference>
<keyword evidence="3 5" id="KW-0378">Hydrolase</keyword>
<evidence type="ECO:0000256" key="2">
    <source>
        <dbReference type="ARBA" id="ARBA00022723"/>
    </source>
</evidence>
<feature type="binding site" evidence="4">
    <location>
        <position position="155"/>
    </location>
    <ligand>
        <name>Mn(2+)</name>
        <dbReference type="ChEBI" id="CHEBI:29035"/>
        <label>1</label>
    </ligand>
</feature>
<feature type="binding site" evidence="4">
    <location>
        <position position="153"/>
    </location>
    <ligand>
        <name>Mn(2+)</name>
        <dbReference type="ChEBI" id="CHEBI:29035"/>
        <label>1</label>
    </ligand>
</feature>
<dbReference type="Gene3D" id="3.40.800.10">
    <property type="entry name" value="Ureohydrolase domain"/>
    <property type="match status" value="1"/>
</dbReference>
<proteinExistence type="inferred from homology"/>
<dbReference type="PIRSF" id="PIRSF036979">
    <property type="entry name" value="Arginase"/>
    <property type="match status" value="1"/>
</dbReference>
<dbReference type="PROSITE" id="PS01053">
    <property type="entry name" value="ARGINASE_1"/>
    <property type="match status" value="1"/>
</dbReference>
<dbReference type="GO" id="GO:0033389">
    <property type="term" value="P:putrescine biosynthetic process from arginine, via agmatine"/>
    <property type="evidence" value="ECO:0007669"/>
    <property type="project" value="TreeGrafter"/>
</dbReference>
<dbReference type="InterPro" id="IPR006035">
    <property type="entry name" value="Ureohydrolase"/>
</dbReference>
<protein>
    <submittedName>
        <fullName evidence="6">Arginase</fullName>
    </submittedName>
</protein>
<dbReference type="OrthoDB" id="288726at2759"/>
<sequence>MLVGCRLGRRAVHGLRFPLVPFVHDAAAIDAQLSSPSGVALFGVPIDSNSSFLRGPADAPDAIRHAFLSDSANGTSELGVDVGMLVKTHLVDLGNVSPSFDLVTTVAAAAAARHKLLVLGGDHSITFPVVRGLRSALLAAGESRLNILHLDAHSDMYADDVLGGDNALSHASPFARILEHGLCMRLVQVGIRTQTAHLWAQADKYNVEVHDMVALARQGLPTLKFDGPLYISIDLDVLDPAFAPGVSHYEPGGMTTRDVLTLLQSVEGPIVGADIVELNVARDIGAGHAAVTGQTSPGMTAMVAAKFAKELLARMVA</sequence>
<keyword evidence="2 4" id="KW-0479">Metal-binding</keyword>
<keyword evidence="7" id="KW-1185">Reference proteome</keyword>
<dbReference type="Proteomes" id="UP000243579">
    <property type="component" value="Unassembled WGS sequence"/>
</dbReference>
<dbReference type="InterPro" id="IPR020855">
    <property type="entry name" value="Ureohydrolase_Mn_BS"/>
</dbReference>
<dbReference type="AlphaFoldDB" id="A0A1V9Z1H4"/>
<evidence type="ECO:0000256" key="3">
    <source>
        <dbReference type="ARBA" id="ARBA00022801"/>
    </source>
</evidence>
<dbReference type="Pfam" id="PF00491">
    <property type="entry name" value="Arginase"/>
    <property type="match status" value="1"/>
</dbReference>
<dbReference type="PANTHER" id="PTHR11358:SF26">
    <property type="entry name" value="GUANIDINO ACID HYDROLASE, MITOCHONDRIAL"/>
    <property type="match status" value="1"/>
</dbReference>
<gene>
    <name evidence="6" type="ORF">ACHHYP_04361</name>
</gene>
<dbReference type="GO" id="GO:0008783">
    <property type="term" value="F:agmatinase activity"/>
    <property type="evidence" value="ECO:0007669"/>
    <property type="project" value="TreeGrafter"/>
</dbReference>
<evidence type="ECO:0000313" key="7">
    <source>
        <dbReference type="Proteomes" id="UP000243579"/>
    </source>
</evidence>
<comment type="similarity">
    <text evidence="1">Belongs to the arginase family. Agmatinase subfamily.</text>
</comment>
<feature type="binding site" evidence="4">
    <location>
        <position position="236"/>
    </location>
    <ligand>
        <name>Mn(2+)</name>
        <dbReference type="ChEBI" id="CHEBI:29035"/>
        <label>1</label>
    </ligand>
</feature>
<dbReference type="STRING" id="1202772.A0A1V9Z1H4"/>
<evidence type="ECO:0000256" key="4">
    <source>
        <dbReference type="PIRSR" id="PIRSR036979-1"/>
    </source>
</evidence>
<dbReference type="EMBL" id="JNBR01000501">
    <property type="protein sequence ID" value="OQR91793.1"/>
    <property type="molecule type" value="Genomic_DNA"/>
</dbReference>
<feature type="binding site" evidence="4">
    <location>
        <position position="234"/>
    </location>
    <ligand>
        <name>Mn(2+)</name>
        <dbReference type="ChEBI" id="CHEBI:29035"/>
        <label>2</label>
    </ligand>
</feature>
<name>A0A1V9Z1H4_ACHHY</name>
<evidence type="ECO:0000256" key="1">
    <source>
        <dbReference type="ARBA" id="ARBA00009227"/>
    </source>
</evidence>